<dbReference type="GO" id="GO:0089720">
    <property type="term" value="F:caspase binding"/>
    <property type="evidence" value="ECO:0007669"/>
    <property type="project" value="TreeGrafter"/>
</dbReference>
<organism evidence="3 4">
    <name type="scientific">Sapajus apella</name>
    <name type="common">Brown-capped capuchin</name>
    <name type="synonym">Cebus apella</name>
    <dbReference type="NCBI Taxonomy" id="9515"/>
    <lineage>
        <taxon>Eukaryota</taxon>
        <taxon>Metazoa</taxon>
        <taxon>Chordata</taxon>
        <taxon>Craniata</taxon>
        <taxon>Vertebrata</taxon>
        <taxon>Euteleostomi</taxon>
        <taxon>Mammalia</taxon>
        <taxon>Eutheria</taxon>
        <taxon>Euarchontoglires</taxon>
        <taxon>Primates</taxon>
        <taxon>Haplorrhini</taxon>
        <taxon>Platyrrhini</taxon>
        <taxon>Cebidae</taxon>
        <taxon>Cebinae</taxon>
        <taxon>Sapajus</taxon>
    </lineage>
</organism>
<dbReference type="GO" id="GO:0072559">
    <property type="term" value="C:NLRP3 inflammasome complex"/>
    <property type="evidence" value="ECO:0007669"/>
    <property type="project" value="TreeGrafter"/>
</dbReference>
<sequence>MLHLWISPELCLTLLFGRGLWHAKFSSHIFAKKIVVWQRSWDSQQVKYLDITLICKILKKYLLPDQLLHEKRRIFIRSVGAGTINALLGCRLEDRVISQEDTNKVRDENDTVMDKARALIDLVIGKGPESCCKFIKHLCEEDPPLASKMCVHKE</sequence>
<evidence type="ECO:0000256" key="1">
    <source>
        <dbReference type="SAM" id="SignalP"/>
    </source>
</evidence>
<dbReference type="GO" id="GO:0006508">
    <property type="term" value="P:proteolysis"/>
    <property type="evidence" value="ECO:0007669"/>
    <property type="project" value="InterPro"/>
</dbReference>
<dbReference type="SUPFAM" id="SSF47986">
    <property type="entry name" value="DEATH domain"/>
    <property type="match status" value="1"/>
</dbReference>
<dbReference type="RefSeq" id="XP_032141623.1">
    <property type="nucleotide sequence ID" value="XM_032285732.1"/>
</dbReference>
<dbReference type="FunFam" id="1.10.533.10:FF:000031">
    <property type="entry name" value="Caspase 1, isoform CRA_b"/>
    <property type="match status" value="1"/>
</dbReference>
<evidence type="ECO:0000313" key="3">
    <source>
        <dbReference type="Proteomes" id="UP000504640"/>
    </source>
</evidence>
<accession>A0A6J3IGI2</accession>
<reference evidence="4" key="1">
    <citation type="submission" date="2025-08" db="UniProtKB">
        <authorList>
            <consortium name="RefSeq"/>
        </authorList>
    </citation>
    <scope>IDENTIFICATION</scope>
    <source>
        <tissue evidence="4">Blood</tissue>
    </source>
</reference>
<name>A0A6J3IGI2_SAPAP</name>
<dbReference type="AlphaFoldDB" id="A0A6J3IGI2"/>
<dbReference type="CDD" id="cd08325">
    <property type="entry name" value="CARD_CASP1-like"/>
    <property type="match status" value="1"/>
</dbReference>
<feature type="signal peptide" evidence="1">
    <location>
        <begin position="1"/>
        <end position="23"/>
    </location>
</feature>
<gene>
    <name evidence="4" type="primary">LOC116556381</name>
</gene>
<dbReference type="PANTHER" id="PTHR47901:SF3">
    <property type="entry name" value="CASPASE-1"/>
    <property type="match status" value="1"/>
</dbReference>
<dbReference type="GO" id="GO:0032651">
    <property type="term" value="P:regulation of interleukin-1 beta production"/>
    <property type="evidence" value="ECO:0007669"/>
    <property type="project" value="UniProtKB-ARBA"/>
</dbReference>
<keyword evidence="1" id="KW-0732">Signal</keyword>
<dbReference type="GO" id="GO:0004197">
    <property type="term" value="F:cysteine-type endopeptidase activity"/>
    <property type="evidence" value="ECO:0007669"/>
    <property type="project" value="InterPro"/>
</dbReference>
<evidence type="ECO:0000313" key="4">
    <source>
        <dbReference type="RefSeq" id="XP_032141623.1"/>
    </source>
</evidence>
<dbReference type="InterPro" id="IPR001315">
    <property type="entry name" value="CARD"/>
</dbReference>
<dbReference type="Pfam" id="PF00619">
    <property type="entry name" value="CARD"/>
    <property type="match status" value="1"/>
</dbReference>
<dbReference type="Proteomes" id="UP000504640">
    <property type="component" value="Unplaced"/>
</dbReference>
<evidence type="ECO:0000259" key="2">
    <source>
        <dbReference type="PROSITE" id="PS50209"/>
    </source>
</evidence>
<dbReference type="GO" id="GO:0072557">
    <property type="term" value="C:IPAF inflammasome complex"/>
    <property type="evidence" value="ECO:0007669"/>
    <property type="project" value="TreeGrafter"/>
</dbReference>
<dbReference type="GeneID" id="116556381"/>
<feature type="chain" id="PRO_5026770119" evidence="1">
    <location>
        <begin position="24"/>
        <end position="154"/>
    </location>
</feature>
<feature type="domain" description="CARD" evidence="2">
    <location>
        <begin position="66"/>
        <end position="153"/>
    </location>
</feature>
<dbReference type="InterPro" id="IPR011029">
    <property type="entry name" value="DEATH-like_dom_sf"/>
</dbReference>
<dbReference type="Gene3D" id="1.10.533.10">
    <property type="entry name" value="Death Domain, Fas"/>
    <property type="match status" value="1"/>
</dbReference>
<dbReference type="GO" id="GO:0042981">
    <property type="term" value="P:regulation of apoptotic process"/>
    <property type="evidence" value="ECO:0007669"/>
    <property type="project" value="InterPro"/>
</dbReference>
<dbReference type="PANTHER" id="PTHR47901">
    <property type="entry name" value="CASPASE RECRUITMENT DOMAIN-CONTAINING PROTEIN 18"/>
    <property type="match status" value="1"/>
</dbReference>
<proteinExistence type="predicted"/>
<dbReference type="GO" id="GO:0097169">
    <property type="term" value="C:AIM2 inflammasome complex"/>
    <property type="evidence" value="ECO:0007669"/>
    <property type="project" value="TreeGrafter"/>
</dbReference>
<dbReference type="PROSITE" id="PS50209">
    <property type="entry name" value="CARD"/>
    <property type="match status" value="1"/>
</dbReference>
<keyword evidence="3" id="KW-1185">Reference proteome</keyword>
<dbReference type="InterPro" id="IPR002398">
    <property type="entry name" value="Pept_C14"/>
</dbReference>
<dbReference type="GO" id="GO:0050727">
    <property type="term" value="P:regulation of inflammatory response"/>
    <property type="evidence" value="ECO:0007669"/>
    <property type="project" value="TreeGrafter"/>
</dbReference>
<protein>
    <submittedName>
        <fullName evidence="4">Caspase recruitment domain-containing protein 18-like</fullName>
    </submittedName>
</protein>